<evidence type="ECO:0000313" key="1">
    <source>
        <dbReference type="EMBL" id="CAA7404051.1"/>
    </source>
</evidence>
<sequence length="32" mass="3789">MKVLLRFPFSPWHEVLCQFKVPNSRPLCTGKE</sequence>
<gene>
    <name evidence="1" type="ORF">SI8410_10014729</name>
</gene>
<evidence type="ECO:0000313" key="2">
    <source>
        <dbReference type="Proteomes" id="UP000663760"/>
    </source>
</evidence>
<proteinExistence type="predicted"/>
<protein>
    <submittedName>
        <fullName evidence="1">Uncharacterized protein</fullName>
    </submittedName>
</protein>
<accession>A0A7I8L211</accession>
<keyword evidence="2" id="KW-1185">Reference proteome</keyword>
<reference evidence="1" key="1">
    <citation type="submission" date="2020-02" db="EMBL/GenBank/DDBJ databases">
        <authorList>
            <person name="Scholz U."/>
            <person name="Mascher M."/>
            <person name="Fiebig A."/>
        </authorList>
    </citation>
    <scope>NUCLEOTIDE SEQUENCE</scope>
</reference>
<dbReference type="EMBL" id="LR746273">
    <property type="protein sequence ID" value="CAA7404051.1"/>
    <property type="molecule type" value="Genomic_DNA"/>
</dbReference>
<dbReference type="AlphaFoldDB" id="A0A7I8L211"/>
<dbReference type="Proteomes" id="UP000663760">
    <property type="component" value="Chromosome 10"/>
</dbReference>
<organism evidence="1 2">
    <name type="scientific">Spirodela intermedia</name>
    <name type="common">Intermediate duckweed</name>
    <dbReference type="NCBI Taxonomy" id="51605"/>
    <lineage>
        <taxon>Eukaryota</taxon>
        <taxon>Viridiplantae</taxon>
        <taxon>Streptophyta</taxon>
        <taxon>Embryophyta</taxon>
        <taxon>Tracheophyta</taxon>
        <taxon>Spermatophyta</taxon>
        <taxon>Magnoliopsida</taxon>
        <taxon>Liliopsida</taxon>
        <taxon>Araceae</taxon>
        <taxon>Lemnoideae</taxon>
        <taxon>Spirodela</taxon>
    </lineage>
</organism>
<name>A0A7I8L211_SPIIN</name>